<feature type="region of interest" description="Disordered" evidence="1">
    <location>
        <begin position="1"/>
        <end position="37"/>
    </location>
</feature>
<evidence type="ECO:0000313" key="2">
    <source>
        <dbReference type="EMBL" id="KAJ1083621.1"/>
    </source>
</evidence>
<evidence type="ECO:0000256" key="1">
    <source>
        <dbReference type="SAM" id="MobiDB-lite"/>
    </source>
</evidence>
<proteinExistence type="predicted"/>
<dbReference type="AlphaFoldDB" id="A0AAV7KVW5"/>
<comment type="caution">
    <text evidence="2">The sequence shown here is derived from an EMBL/GenBank/DDBJ whole genome shotgun (WGS) entry which is preliminary data.</text>
</comment>
<organism evidence="2 3">
    <name type="scientific">Pleurodeles waltl</name>
    <name type="common">Iberian ribbed newt</name>
    <dbReference type="NCBI Taxonomy" id="8319"/>
    <lineage>
        <taxon>Eukaryota</taxon>
        <taxon>Metazoa</taxon>
        <taxon>Chordata</taxon>
        <taxon>Craniata</taxon>
        <taxon>Vertebrata</taxon>
        <taxon>Euteleostomi</taxon>
        <taxon>Amphibia</taxon>
        <taxon>Batrachia</taxon>
        <taxon>Caudata</taxon>
        <taxon>Salamandroidea</taxon>
        <taxon>Salamandridae</taxon>
        <taxon>Pleurodelinae</taxon>
        <taxon>Pleurodeles</taxon>
    </lineage>
</organism>
<accession>A0AAV7KVW5</accession>
<feature type="compositionally biased region" description="Basic and acidic residues" evidence="1">
    <location>
        <begin position="1"/>
        <end position="14"/>
    </location>
</feature>
<name>A0AAV7KVW5_PLEWA</name>
<sequence>MRSRAHSERPRRTPADGLVNSRGPGIGLLSTGRGADGAAVRQKGEMCSGHVRHKCERSLQRRVPLCLTDKECSGGRNWTFHQRDPLSLCLDT</sequence>
<evidence type="ECO:0000313" key="3">
    <source>
        <dbReference type="Proteomes" id="UP001066276"/>
    </source>
</evidence>
<dbReference type="Proteomes" id="UP001066276">
    <property type="component" value="Chromosome 12"/>
</dbReference>
<keyword evidence="3" id="KW-1185">Reference proteome</keyword>
<protein>
    <submittedName>
        <fullName evidence="2">Uncharacterized protein</fullName>
    </submittedName>
</protein>
<gene>
    <name evidence="2" type="ORF">NDU88_003778</name>
</gene>
<reference evidence="2" key="1">
    <citation type="journal article" date="2022" name="bioRxiv">
        <title>Sequencing and chromosome-scale assembly of the giantPleurodeles waltlgenome.</title>
        <authorList>
            <person name="Brown T."/>
            <person name="Elewa A."/>
            <person name="Iarovenko S."/>
            <person name="Subramanian E."/>
            <person name="Araus A.J."/>
            <person name="Petzold A."/>
            <person name="Susuki M."/>
            <person name="Suzuki K.-i.T."/>
            <person name="Hayashi T."/>
            <person name="Toyoda A."/>
            <person name="Oliveira C."/>
            <person name="Osipova E."/>
            <person name="Leigh N.D."/>
            <person name="Simon A."/>
            <person name="Yun M.H."/>
        </authorList>
    </citation>
    <scope>NUCLEOTIDE SEQUENCE</scope>
    <source>
        <strain evidence="2">20211129_DDA</strain>
        <tissue evidence="2">Liver</tissue>
    </source>
</reference>
<dbReference type="EMBL" id="JANPWB010000016">
    <property type="protein sequence ID" value="KAJ1083621.1"/>
    <property type="molecule type" value="Genomic_DNA"/>
</dbReference>